<accession>A0A6J4NLI4</accession>
<proteinExistence type="predicted"/>
<feature type="non-terminal residue" evidence="2">
    <location>
        <position position="1"/>
    </location>
</feature>
<feature type="region of interest" description="Disordered" evidence="1">
    <location>
        <begin position="1"/>
        <end position="157"/>
    </location>
</feature>
<protein>
    <submittedName>
        <fullName evidence="2">Uncharacterized protein</fullName>
    </submittedName>
</protein>
<evidence type="ECO:0000256" key="1">
    <source>
        <dbReference type="SAM" id="MobiDB-lite"/>
    </source>
</evidence>
<feature type="compositionally biased region" description="Basic and acidic residues" evidence="1">
    <location>
        <begin position="128"/>
        <end position="141"/>
    </location>
</feature>
<feature type="non-terminal residue" evidence="2">
    <location>
        <position position="170"/>
    </location>
</feature>
<sequence>DPTVRPRAARCPGTRSGVPPPAASRPRGAGDAGPRPAWRAAGAAGDPGARATRSGSTGARVRRGGARLGGSARAGGRRGRRPATAGQPARPVDRAERVPRPGTPRAAASARVGRGPVGAPPGAQHPRLPAEPHLCRGERPHPARRAVTSTGDAHGAARRALAVHRARVRL</sequence>
<reference evidence="2" key="1">
    <citation type="submission" date="2020-02" db="EMBL/GenBank/DDBJ databases">
        <authorList>
            <person name="Meier V. D."/>
        </authorList>
    </citation>
    <scope>NUCLEOTIDE SEQUENCE</scope>
    <source>
        <strain evidence="2">AVDCRST_MAG47</strain>
    </source>
</reference>
<dbReference type="EMBL" id="CADCUK010000167">
    <property type="protein sequence ID" value="CAA9387425.1"/>
    <property type="molecule type" value="Genomic_DNA"/>
</dbReference>
<name>A0A6J4NLI4_9ACTN</name>
<evidence type="ECO:0000313" key="2">
    <source>
        <dbReference type="EMBL" id="CAA9387425.1"/>
    </source>
</evidence>
<gene>
    <name evidence="2" type="ORF">AVDCRST_MAG47-2603</name>
</gene>
<dbReference type="AlphaFoldDB" id="A0A6J4NLI4"/>
<organism evidence="2">
    <name type="scientific">uncultured Nocardioidaceae bacterium</name>
    <dbReference type="NCBI Taxonomy" id="253824"/>
    <lineage>
        <taxon>Bacteria</taxon>
        <taxon>Bacillati</taxon>
        <taxon>Actinomycetota</taxon>
        <taxon>Actinomycetes</taxon>
        <taxon>Propionibacteriales</taxon>
        <taxon>Nocardioidaceae</taxon>
        <taxon>environmental samples</taxon>
    </lineage>
</organism>
<feature type="compositionally biased region" description="Low complexity" evidence="1">
    <location>
        <begin position="24"/>
        <end position="59"/>
    </location>
</feature>